<comment type="cofactor">
    <cofactor evidence="1">
        <name>Ca(2+)</name>
        <dbReference type="ChEBI" id="CHEBI:29108"/>
    </cofactor>
</comment>
<evidence type="ECO:0000256" key="1">
    <source>
        <dbReference type="ARBA" id="ARBA00001913"/>
    </source>
</evidence>
<dbReference type="CDD" id="cd16144">
    <property type="entry name" value="ARS_like"/>
    <property type="match status" value="1"/>
</dbReference>
<evidence type="ECO:0000256" key="4">
    <source>
        <dbReference type="ARBA" id="ARBA00022729"/>
    </source>
</evidence>
<comment type="similarity">
    <text evidence="2">Belongs to the sulfatase family.</text>
</comment>
<dbReference type="Gene3D" id="3.30.1120.10">
    <property type="match status" value="1"/>
</dbReference>
<name>A0A3P1CG75_9BACT</name>
<dbReference type="PANTHER" id="PTHR42693:SF42">
    <property type="entry name" value="ARYLSULFATASE G"/>
    <property type="match status" value="1"/>
</dbReference>
<dbReference type="Proteomes" id="UP000274271">
    <property type="component" value="Unassembled WGS sequence"/>
</dbReference>
<dbReference type="GO" id="GO:0046872">
    <property type="term" value="F:metal ion binding"/>
    <property type="evidence" value="ECO:0007669"/>
    <property type="project" value="UniProtKB-KW"/>
</dbReference>
<proteinExistence type="inferred from homology"/>
<dbReference type="Pfam" id="PF00884">
    <property type="entry name" value="Sulfatase"/>
    <property type="match status" value="1"/>
</dbReference>
<evidence type="ECO:0000256" key="2">
    <source>
        <dbReference type="ARBA" id="ARBA00008779"/>
    </source>
</evidence>
<keyword evidence="9" id="KW-1185">Reference proteome</keyword>
<evidence type="ECO:0000259" key="7">
    <source>
        <dbReference type="Pfam" id="PF00884"/>
    </source>
</evidence>
<accession>A0A3P1CG75</accession>
<evidence type="ECO:0000256" key="3">
    <source>
        <dbReference type="ARBA" id="ARBA00022723"/>
    </source>
</evidence>
<evidence type="ECO:0000313" key="8">
    <source>
        <dbReference type="EMBL" id="RRB12349.1"/>
    </source>
</evidence>
<protein>
    <submittedName>
        <fullName evidence="8">Sulfatase</fullName>
    </submittedName>
</protein>
<organism evidence="8 9">
    <name type="scientific">Larkinella knui</name>
    <dbReference type="NCBI Taxonomy" id="2025310"/>
    <lineage>
        <taxon>Bacteria</taxon>
        <taxon>Pseudomonadati</taxon>
        <taxon>Bacteroidota</taxon>
        <taxon>Cytophagia</taxon>
        <taxon>Cytophagales</taxon>
        <taxon>Spirosomataceae</taxon>
        <taxon>Larkinella</taxon>
    </lineage>
</organism>
<dbReference type="AlphaFoldDB" id="A0A3P1CG75"/>
<dbReference type="OrthoDB" id="9764377at2"/>
<evidence type="ECO:0000256" key="5">
    <source>
        <dbReference type="ARBA" id="ARBA00022801"/>
    </source>
</evidence>
<keyword evidence="5" id="KW-0378">Hydrolase</keyword>
<dbReference type="InterPro" id="IPR017850">
    <property type="entry name" value="Alkaline_phosphatase_core_sf"/>
</dbReference>
<dbReference type="PANTHER" id="PTHR42693">
    <property type="entry name" value="ARYLSULFATASE FAMILY MEMBER"/>
    <property type="match status" value="1"/>
</dbReference>
<dbReference type="Gene3D" id="3.40.720.10">
    <property type="entry name" value="Alkaline Phosphatase, subunit A"/>
    <property type="match status" value="1"/>
</dbReference>
<keyword evidence="4" id="KW-0732">Signal</keyword>
<dbReference type="InterPro" id="IPR024607">
    <property type="entry name" value="Sulfatase_CS"/>
</dbReference>
<dbReference type="GO" id="GO:0004065">
    <property type="term" value="F:arylsulfatase activity"/>
    <property type="evidence" value="ECO:0007669"/>
    <property type="project" value="TreeGrafter"/>
</dbReference>
<dbReference type="InterPro" id="IPR000917">
    <property type="entry name" value="Sulfatase_N"/>
</dbReference>
<sequence>MHEKTRRSMKKSDWILFRYSLFFCLLAPAVFSQKSKPKTPPNVILILADDLGWSELGCYGNRFNETPHLDRLAAGGMRFTQAYATAPVCTPTRIALLTGQHPARVGITDYLDARDEKFLSPEYVTLNERLKQAGYHGGLIGKWHLTGDYTKKKGEPSKHGWDEVICSETGYIANGDYVHPYFFMPDVPAKTEGEYLTDRLNQEAVDFIKRNQAKPFFLYLSHYAVHTKLAGKPDKVAKYQQKPGVGTRQNNPELAAMLESIDDGVGQIVATLKELGLSGNTLILFTSDNGGERNVTSNAPLRGGKSELYEGGIREPLIACWPGRIKPGAVSDQVVNTLDLYPTLLELASVKPAAGQVLDGISLASVLKGSAKPLPRTLYWHYPLPKPHFLGGRSAGAIRSGDFKLIEYFDTGQVELFNLATDPGEQTDLSATQPDQRNQLRTQLQEWRRTTARVQPTINPAKP</sequence>
<keyword evidence="6" id="KW-0106">Calcium</keyword>
<keyword evidence="3" id="KW-0479">Metal-binding</keyword>
<comment type="caution">
    <text evidence="8">The sequence shown here is derived from an EMBL/GenBank/DDBJ whole genome shotgun (WGS) entry which is preliminary data.</text>
</comment>
<feature type="domain" description="Sulfatase N-terminal" evidence="7">
    <location>
        <begin position="41"/>
        <end position="349"/>
    </location>
</feature>
<dbReference type="SUPFAM" id="SSF53649">
    <property type="entry name" value="Alkaline phosphatase-like"/>
    <property type="match status" value="1"/>
</dbReference>
<dbReference type="InterPro" id="IPR050738">
    <property type="entry name" value="Sulfatase"/>
</dbReference>
<dbReference type="PROSITE" id="PS00523">
    <property type="entry name" value="SULFATASE_1"/>
    <property type="match status" value="1"/>
</dbReference>
<reference evidence="8 9" key="1">
    <citation type="submission" date="2018-11" db="EMBL/GenBank/DDBJ databases">
        <authorList>
            <person name="Zhou Z."/>
            <person name="Wang G."/>
        </authorList>
    </citation>
    <scope>NUCLEOTIDE SEQUENCE [LARGE SCALE GENOMIC DNA]</scope>
    <source>
        <strain evidence="8 9">KCTC42998</strain>
    </source>
</reference>
<dbReference type="EMBL" id="RQJP01000004">
    <property type="protein sequence ID" value="RRB12349.1"/>
    <property type="molecule type" value="Genomic_DNA"/>
</dbReference>
<evidence type="ECO:0000256" key="6">
    <source>
        <dbReference type="ARBA" id="ARBA00022837"/>
    </source>
</evidence>
<gene>
    <name evidence="8" type="ORF">EHT87_19310</name>
</gene>
<evidence type="ECO:0000313" key="9">
    <source>
        <dbReference type="Proteomes" id="UP000274271"/>
    </source>
</evidence>